<dbReference type="InterPro" id="IPR011704">
    <property type="entry name" value="ATPase_dyneun-rel_AAA"/>
</dbReference>
<evidence type="ECO:0000259" key="1">
    <source>
        <dbReference type="Pfam" id="PF07728"/>
    </source>
</evidence>
<evidence type="ECO:0000313" key="3">
    <source>
        <dbReference type="Proteomes" id="UP000626109"/>
    </source>
</evidence>
<dbReference type="GO" id="GO:0007018">
    <property type="term" value="P:microtubule-based movement"/>
    <property type="evidence" value="ECO:0007669"/>
    <property type="project" value="InterPro"/>
</dbReference>
<organism evidence="2 3">
    <name type="scientific">Polarella glacialis</name>
    <name type="common">Dinoflagellate</name>
    <dbReference type="NCBI Taxonomy" id="89957"/>
    <lineage>
        <taxon>Eukaryota</taxon>
        <taxon>Sar</taxon>
        <taxon>Alveolata</taxon>
        <taxon>Dinophyceae</taxon>
        <taxon>Suessiales</taxon>
        <taxon>Suessiaceae</taxon>
        <taxon>Polarella</taxon>
    </lineage>
</organism>
<dbReference type="EMBL" id="CAJNNW010010738">
    <property type="protein sequence ID" value="CAE8652391.1"/>
    <property type="molecule type" value="Genomic_DNA"/>
</dbReference>
<dbReference type="InterPro" id="IPR026983">
    <property type="entry name" value="DHC"/>
</dbReference>
<dbReference type="PANTHER" id="PTHR46961:SF8">
    <property type="entry name" value="DYNEIN AXONEMAL HEAVY CHAIN 7"/>
    <property type="match status" value="1"/>
</dbReference>
<feature type="domain" description="ATPase dynein-related AAA" evidence="1">
    <location>
        <begin position="5"/>
        <end position="123"/>
    </location>
</feature>
<name>A0A813IMA7_POLGL</name>
<dbReference type="GO" id="GO:0045505">
    <property type="term" value="F:dynein intermediate chain binding"/>
    <property type="evidence" value="ECO:0007669"/>
    <property type="project" value="InterPro"/>
</dbReference>
<dbReference type="GO" id="GO:0030286">
    <property type="term" value="C:dynein complex"/>
    <property type="evidence" value="ECO:0007669"/>
    <property type="project" value="InterPro"/>
</dbReference>
<dbReference type="SUPFAM" id="SSF52540">
    <property type="entry name" value="P-loop containing nucleoside triphosphate hydrolases"/>
    <property type="match status" value="1"/>
</dbReference>
<dbReference type="PANTHER" id="PTHR46961">
    <property type="entry name" value="DYNEIN HEAVY CHAIN 1, AXONEMAL-LIKE PROTEIN"/>
    <property type="match status" value="1"/>
</dbReference>
<accession>A0A813IMA7</accession>
<feature type="non-terminal residue" evidence="2">
    <location>
        <position position="1"/>
    </location>
</feature>
<comment type="caution">
    <text evidence="2">The sequence shown here is derived from an EMBL/GenBank/DDBJ whole genome shotgun (WGS) entry which is preliminary data.</text>
</comment>
<dbReference type="Proteomes" id="UP000626109">
    <property type="component" value="Unassembled WGS sequence"/>
</dbReference>
<dbReference type="AlphaFoldDB" id="A0A813IMA7"/>
<proteinExistence type="predicted"/>
<reference evidence="2" key="1">
    <citation type="submission" date="2021-02" db="EMBL/GenBank/DDBJ databases">
        <authorList>
            <person name="Dougan E. K."/>
            <person name="Rhodes N."/>
            <person name="Thang M."/>
            <person name="Chan C."/>
        </authorList>
    </citation>
    <scope>NUCLEOTIDE SEQUENCE</scope>
</reference>
<gene>
    <name evidence="2" type="ORF">PGLA2088_LOCUS9667</name>
</gene>
<dbReference type="GO" id="GO:0051959">
    <property type="term" value="F:dynein light intermediate chain binding"/>
    <property type="evidence" value="ECO:0007669"/>
    <property type="project" value="InterPro"/>
</dbReference>
<protein>
    <recommendedName>
        <fullName evidence="1">ATPase dynein-related AAA domain-containing protein</fullName>
    </recommendedName>
</protein>
<dbReference type="Gene3D" id="3.40.50.300">
    <property type="entry name" value="P-loop containing nucleotide triphosphate hydrolases"/>
    <property type="match status" value="1"/>
</dbReference>
<evidence type="ECO:0000313" key="2">
    <source>
        <dbReference type="EMBL" id="CAE8652391.1"/>
    </source>
</evidence>
<feature type="non-terminal residue" evidence="2">
    <location>
        <position position="139"/>
    </location>
</feature>
<sequence>VRHGLMIIGMTVSGKTEVENVLASALAAVADGESYLPVTIHKLNPKSIKQGQLYGDFDDATHEWTDGILALTVRFTSAADLSRRQWILLDGPVDAVWIENMNTVLDDNKKLCLNSGEIIKLTSVTTMMFEVEDLAVASP</sequence>
<dbReference type="InterPro" id="IPR027417">
    <property type="entry name" value="P-loop_NTPase"/>
</dbReference>
<dbReference type="GO" id="GO:0005524">
    <property type="term" value="F:ATP binding"/>
    <property type="evidence" value="ECO:0007669"/>
    <property type="project" value="InterPro"/>
</dbReference>
<dbReference type="GO" id="GO:0016887">
    <property type="term" value="F:ATP hydrolysis activity"/>
    <property type="evidence" value="ECO:0007669"/>
    <property type="project" value="InterPro"/>
</dbReference>
<dbReference type="Pfam" id="PF07728">
    <property type="entry name" value="AAA_5"/>
    <property type="match status" value="1"/>
</dbReference>